<evidence type="ECO:0000256" key="8">
    <source>
        <dbReference type="ARBA" id="ARBA00038120"/>
    </source>
</evidence>
<evidence type="ECO:0000256" key="6">
    <source>
        <dbReference type="ARBA" id="ARBA00037281"/>
    </source>
</evidence>
<protein>
    <recommendedName>
        <fullName evidence="9">4,4'-diaponeurosporenoate glycosyltransferase</fullName>
    </recommendedName>
</protein>
<evidence type="ECO:0000259" key="10">
    <source>
        <dbReference type="Pfam" id="PF00535"/>
    </source>
</evidence>
<evidence type="ECO:0000256" key="9">
    <source>
        <dbReference type="ARBA" id="ARBA00040345"/>
    </source>
</evidence>
<evidence type="ECO:0000256" key="1">
    <source>
        <dbReference type="ARBA" id="ARBA00004236"/>
    </source>
</evidence>
<evidence type="ECO:0000256" key="7">
    <source>
        <dbReference type="ARBA" id="ARBA00037904"/>
    </source>
</evidence>
<evidence type="ECO:0000313" key="11">
    <source>
        <dbReference type="EMBL" id="CAA9388642.1"/>
    </source>
</evidence>
<feature type="domain" description="Glycosyltransferase 2-like" evidence="10">
    <location>
        <begin position="12"/>
        <end position="136"/>
    </location>
</feature>
<comment type="pathway">
    <text evidence="7">Carotenoid biosynthesis; staphyloxanthin biosynthesis; staphyloxanthin from farnesyl diphosphate: step 4/5.</text>
</comment>
<name>A0A6J4NI07_9ACTN</name>
<evidence type="ECO:0000256" key="2">
    <source>
        <dbReference type="ARBA" id="ARBA00022475"/>
    </source>
</evidence>
<keyword evidence="5" id="KW-0472">Membrane</keyword>
<dbReference type="AlphaFoldDB" id="A0A6J4NI07"/>
<keyword evidence="2" id="KW-1003">Cell membrane</keyword>
<dbReference type="PANTHER" id="PTHR43646">
    <property type="entry name" value="GLYCOSYLTRANSFERASE"/>
    <property type="match status" value="1"/>
</dbReference>
<comment type="function">
    <text evidence="6">Catalyzes the glycosylation of 4,4'-diaponeurosporenoate, i.e. the esterification of glucose at the C1'' position with the carboxyl group of 4,4'-diaponeurosporenic acid, to form glycosyl-4,4'-diaponeurosporenoate. This is a step in the biosynthesis of staphyloxanthin, an orange pigment present in most staphylococci strains.</text>
</comment>
<comment type="subcellular location">
    <subcellularLocation>
        <location evidence="1">Cell membrane</location>
    </subcellularLocation>
</comment>
<reference evidence="11" key="1">
    <citation type="submission" date="2020-02" db="EMBL/GenBank/DDBJ databases">
        <authorList>
            <person name="Meier V. D."/>
        </authorList>
    </citation>
    <scope>NUCLEOTIDE SEQUENCE</scope>
    <source>
        <strain evidence="11">AVDCRST_MAG35</strain>
    </source>
</reference>
<organism evidence="11">
    <name type="scientific">uncultured Quadrisphaera sp</name>
    <dbReference type="NCBI Taxonomy" id="904978"/>
    <lineage>
        <taxon>Bacteria</taxon>
        <taxon>Bacillati</taxon>
        <taxon>Actinomycetota</taxon>
        <taxon>Actinomycetes</taxon>
        <taxon>Kineosporiales</taxon>
        <taxon>Kineosporiaceae</taxon>
        <taxon>Quadrisphaera</taxon>
        <taxon>environmental samples</taxon>
    </lineage>
</organism>
<dbReference type="SUPFAM" id="SSF53448">
    <property type="entry name" value="Nucleotide-diphospho-sugar transferases"/>
    <property type="match status" value="1"/>
</dbReference>
<keyword evidence="4 11" id="KW-0808">Transferase</keyword>
<dbReference type="GO" id="GO:0005886">
    <property type="term" value="C:plasma membrane"/>
    <property type="evidence" value="ECO:0007669"/>
    <property type="project" value="UniProtKB-SubCell"/>
</dbReference>
<dbReference type="PANTHER" id="PTHR43646:SF2">
    <property type="entry name" value="GLYCOSYLTRANSFERASE 2-LIKE DOMAIN-CONTAINING PROTEIN"/>
    <property type="match status" value="1"/>
</dbReference>
<gene>
    <name evidence="11" type="ORF">AVDCRST_MAG35-284</name>
</gene>
<comment type="similarity">
    <text evidence="8">Belongs to the glycosyltransferase 2 family. CrtQ subfamily.</text>
</comment>
<evidence type="ECO:0000256" key="5">
    <source>
        <dbReference type="ARBA" id="ARBA00023136"/>
    </source>
</evidence>
<dbReference type="InterPro" id="IPR001173">
    <property type="entry name" value="Glyco_trans_2-like"/>
</dbReference>
<evidence type="ECO:0000256" key="4">
    <source>
        <dbReference type="ARBA" id="ARBA00022679"/>
    </source>
</evidence>
<dbReference type="InterPro" id="IPR029044">
    <property type="entry name" value="Nucleotide-diphossugar_trans"/>
</dbReference>
<evidence type="ECO:0000256" key="3">
    <source>
        <dbReference type="ARBA" id="ARBA00022676"/>
    </source>
</evidence>
<dbReference type="GO" id="GO:0016757">
    <property type="term" value="F:glycosyltransferase activity"/>
    <property type="evidence" value="ECO:0007669"/>
    <property type="project" value="UniProtKB-KW"/>
</dbReference>
<dbReference type="EMBL" id="CADCUY010000052">
    <property type="protein sequence ID" value="CAA9388642.1"/>
    <property type="molecule type" value="Genomic_DNA"/>
</dbReference>
<accession>A0A6J4NI07</accession>
<keyword evidence="3" id="KW-0328">Glycosyltransferase</keyword>
<dbReference type="Pfam" id="PF00535">
    <property type="entry name" value="Glycos_transf_2"/>
    <property type="match status" value="1"/>
</dbReference>
<dbReference type="Gene3D" id="3.90.550.10">
    <property type="entry name" value="Spore Coat Polysaccharide Biosynthesis Protein SpsA, Chain A"/>
    <property type="match status" value="1"/>
</dbReference>
<sequence length="237" mass="23933">MTARLGVEQVLVVVPARDEELRLRRCLDALAVAVARVAPAVGVRVVVVLDRCRDGSAQVVGDRPGVVAVTCDAGSAGGARRAGVAAGLHGVARSGQGPERVWVASTDADSTVPAHWLTSQLEAAARGADLVLGTVRPDPAEAPAALVQAWAAGYTEVEGHPHVHAANLGVRGSAYLAAGGFEPVRCHEDVRLAAAVARGGGTVVRTAAAPVTTSARLRARAPDGFAAHLAALAAPSG</sequence>
<proteinExistence type="inferred from homology"/>